<dbReference type="GeneID" id="36578431"/>
<evidence type="ECO:0000313" key="3">
    <source>
        <dbReference type="EMBL" id="PMD66370.1"/>
    </source>
</evidence>
<gene>
    <name evidence="3" type="ORF">K444DRAFT_114515</name>
</gene>
<sequence length="244" mass="28663">MVEHRLSKLKERLETTDPRPDEVCLYPHRLLDLERDSRDSEGGYWAGSYILGLRRFKESESDRRIASTWDLQTVANNTVIPKDDCSIKTAYMTANDFNDENLILCPRTWPRPELAVDREKSYMAKLDDGLDKPQRTSKHQKSREQPSSEESHTTPKRLRPARAVLSRLRHDPTFNIDEYKVGYLDRHTVVPQEKPVAFWATDTTDDLFIPEHRILYFKRCPASGEEFLMWHKAEKIDRIFTARE</sequence>
<reference evidence="3 4" key="1">
    <citation type="submission" date="2016-04" db="EMBL/GenBank/DDBJ databases">
        <title>A degradative enzymes factory behind the ericoid mycorrhizal symbiosis.</title>
        <authorList>
            <consortium name="DOE Joint Genome Institute"/>
            <person name="Martino E."/>
            <person name="Morin E."/>
            <person name="Grelet G."/>
            <person name="Kuo A."/>
            <person name="Kohler A."/>
            <person name="Daghino S."/>
            <person name="Barry K."/>
            <person name="Choi C."/>
            <person name="Cichocki N."/>
            <person name="Clum A."/>
            <person name="Copeland A."/>
            <person name="Hainaut M."/>
            <person name="Haridas S."/>
            <person name="Labutti K."/>
            <person name="Lindquist E."/>
            <person name="Lipzen A."/>
            <person name="Khouja H.-R."/>
            <person name="Murat C."/>
            <person name="Ohm R."/>
            <person name="Olson A."/>
            <person name="Spatafora J."/>
            <person name="Veneault-Fourrey C."/>
            <person name="Henrissat B."/>
            <person name="Grigoriev I."/>
            <person name="Martin F."/>
            <person name="Perotto S."/>
        </authorList>
    </citation>
    <scope>NUCLEOTIDE SEQUENCE [LARGE SCALE GENOMIC DNA]</scope>
    <source>
        <strain evidence="3 4">E</strain>
    </source>
</reference>
<dbReference type="Proteomes" id="UP000235371">
    <property type="component" value="Unassembled WGS sequence"/>
</dbReference>
<accession>A0A2J6TTM6</accession>
<dbReference type="RefSeq" id="XP_024743274.1">
    <property type="nucleotide sequence ID" value="XM_024870349.1"/>
</dbReference>
<dbReference type="InParanoid" id="A0A2J6TTM6"/>
<name>A0A2J6TTM6_9HELO</name>
<evidence type="ECO:0000313" key="4">
    <source>
        <dbReference type="Proteomes" id="UP000235371"/>
    </source>
</evidence>
<dbReference type="OrthoDB" id="10263155at2759"/>
<dbReference type="AlphaFoldDB" id="A0A2J6TTM6"/>
<dbReference type="Pfam" id="PF04457">
    <property type="entry name" value="MJ1316"/>
    <property type="match status" value="1"/>
</dbReference>
<evidence type="ECO:0000256" key="1">
    <source>
        <dbReference type="SAM" id="MobiDB-lite"/>
    </source>
</evidence>
<protein>
    <recommendedName>
        <fullName evidence="2">MJ1316 RNA cyclic group end recognition domain-containing protein</fullName>
    </recommendedName>
</protein>
<feature type="domain" description="MJ1316 RNA cyclic group end recognition" evidence="2">
    <location>
        <begin position="158"/>
        <end position="232"/>
    </location>
</feature>
<dbReference type="InterPro" id="IPR040459">
    <property type="entry name" value="MJ1316"/>
</dbReference>
<organism evidence="3 4">
    <name type="scientific">Hyaloscypha bicolor E</name>
    <dbReference type="NCBI Taxonomy" id="1095630"/>
    <lineage>
        <taxon>Eukaryota</taxon>
        <taxon>Fungi</taxon>
        <taxon>Dikarya</taxon>
        <taxon>Ascomycota</taxon>
        <taxon>Pezizomycotina</taxon>
        <taxon>Leotiomycetes</taxon>
        <taxon>Helotiales</taxon>
        <taxon>Hyaloscyphaceae</taxon>
        <taxon>Hyaloscypha</taxon>
        <taxon>Hyaloscypha bicolor</taxon>
    </lineage>
</organism>
<keyword evidence="4" id="KW-1185">Reference proteome</keyword>
<feature type="region of interest" description="Disordered" evidence="1">
    <location>
        <begin position="126"/>
        <end position="159"/>
    </location>
</feature>
<feature type="compositionally biased region" description="Basic and acidic residues" evidence="1">
    <location>
        <begin position="142"/>
        <end position="153"/>
    </location>
</feature>
<evidence type="ECO:0000259" key="2">
    <source>
        <dbReference type="Pfam" id="PF04457"/>
    </source>
</evidence>
<dbReference type="EMBL" id="KZ613743">
    <property type="protein sequence ID" value="PMD66370.1"/>
    <property type="molecule type" value="Genomic_DNA"/>
</dbReference>
<dbReference type="STRING" id="1095630.A0A2J6TTM6"/>
<proteinExistence type="predicted"/>